<dbReference type="InterPro" id="IPR008983">
    <property type="entry name" value="Tumour_necrosis_fac-like_dom"/>
</dbReference>
<dbReference type="GO" id="GO:0005615">
    <property type="term" value="C:extracellular space"/>
    <property type="evidence" value="ECO:0000318"/>
    <property type="project" value="GO_Central"/>
</dbReference>
<gene>
    <name evidence="5" type="ORF">DAPPUDRAFT_100837</name>
</gene>
<dbReference type="SMART" id="SM00110">
    <property type="entry name" value="C1Q"/>
    <property type="match status" value="1"/>
</dbReference>
<dbReference type="HOGENOM" id="CLU_020234_1_0_1"/>
<dbReference type="KEGG" id="dpx:DAPPUDRAFT_100837"/>
<evidence type="ECO:0000313" key="6">
    <source>
        <dbReference type="Proteomes" id="UP000000305"/>
    </source>
</evidence>
<dbReference type="PROSITE" id="PS50871">
    <property type="entry name" value="C1Q"/>
    <property type="match status" value="1"/>
</dbReference>
<dbReference type="AlphaFoldDB" id="E9GBF2"/>
<evidence type="ECO:0000256" key="1">
    <source>
        <dbReference type="ARBA" id="ARBA00004613"/>
    </source>
</evidence>
<organism evidence="5 6">
    <name type="scientific">Daphnia pulex</name>
    <name type="common">Water flea</name>
    <dbReference type="NCBI Taxonomy" id="6669"/>
    <lineage>
        <taxon>Eukaryota</taxon>
        <taxon>Metazoa</taxon>
        <taxon>Ecdysozoa</taxon>
        <taxon>Arthropoda</taxon>
        <taxon>Crustacea</taxon>
        <taxon>Branchiopoda</taxon>
        <taxon>Diplostraca</taxon>
        <taxon>Cladocera</taxon>
        <taxon>Anomopoda</taxon>
        <taxon>Daphniidae</taxon>
        <taxon>Daphnia</taxon>
    </lineage>
</organism>
<dbReference type="Gene3D" id="2.60.120.40">
    <property type="match status" value="1"/>
</dbReference>
<comment type="subcellular location">
    <subcellularLocation>
        <location evidence="1">Secreted</location>
    </subcellularLocation>
</comment>
<proteinExistence type="predicted"/>
<evidence type="ECO:0000259" key="4">
    <source>
        <dbReference type="PROSITE" id="PS50871"/>
    </source>
</evidence>
<dbReference type="PANTHER" id="PTHR22923">
    <property type="entry name" value="CEREBELLIN-RELATED"/>
    <property type="match status" value="1"/>
</dbReference>
<evidence type="ECO:0000256" key="3">
    <source>
        <dbReference type="ARBA" id="ARBA00022729"/>
    </source>
</evidence>
<dbReference type="InterPro" id="IPR050822">
    <property type="entry name" value="Cerebellin_Synaptic_Org"/>
</dbReference>
<dbReference type="Proteomes" id="UP000000305">
    <property type="component" value="Unassembled WGS sequence"/>
</dbReference>
<evidence type="ECO:0000256" key="2">
    <source>
        <dbReference type="ARBA" id="ARBA00022525"/>
    </source>
</evidence>
<dbReference type="OrthoDB" id="6158542at2759"/>
<dbReference type="PANTHER" id="PTHR22923:SF62">
    <property type="entry name" value="CVP18"/>
    <property type="match status" value="1"/>
</dbReference>
<reference evidence="5 6" key="1">
    <citation type="journal article" date="2011" name="Science">
        <title>The ecoresponsive genome of Daphnia pulex.</title>
        <authorList>
            <person name="Colbourne J.K."/>
            <person name="Pfrender M.E."/>
            <person name="Gilbert D."/>
            <person name="Thomas W.K."/>
            <person name="Tucker A."/>
            <person name="Oakley T.H."/>
            <person name="Tokishita S."/>
            <person name="Aerts A."/>
            <person name="Arnold G.J."/>
            <person name="Basu M.K."/>
            <person name="Bauer D.J."/>
            <person name="Caceres C.E."/>
            <person name="Carmel L."/>
            <person name="Casola C."/>
            <person name="Choi J.H."/>
            <person name="Detter J.C."/>
            <person name="Dong Q."/>
            <person name="Dusheyko S."/>
            <person name="Eads B.D."/>
            <person name="Frohlich T."/>
            <person name="Geiler-Samerotte K.A."/>
            <person name="Gerlach D."/>
            <person name="Hatcher P."/>
            <person name="Jogdeo S."/>
            <person name="Krijgsveld J."/>
            <person name="Kriventseva E.V."/>
            <person name="Kultz D."/>
            <person name="Laforsch C."/>
            <person name="Lindquist E."/>
            <person name="Lopez J."/>
            <person name="Manak J.R."/>
            <person name="Muller J."/>
            <person name="Pangilinan J."/>
            <person name="Patwardhan R.P."/>
            <person name="Pitluck S."/>
            <person name="Pritham E.J."/>
            <person name="Rechtsteiner A."/>
            <person name="Rho M."/>
            <person name="Rogozin I.B."/>
            <person name="Sakarya O."/>
            <person name="Salamov A."/>
            <person name="Schaack S."/>
            <person name="Shapiro H."/>
            <person name="Shiga Y."/>
            <person name="Skalitzky C."/>
            <person name="Smith Z."/>
            <person name="Souvorov A."/>
            <person name="Sung W."/>
            <person name="Tang Z."/>
            <person name="Tsuchiya D."/>
            <person name="Tu H."/>
            <person name="Vos H."/>
            <person name="Wang M."/>
            <person name="Wolf Y.I."/>
            <person name="Yamagata H."/>
            <person name="Yamada T."/>
            <person name="Ye Y."/>
            <person name="Shaw J.R."/>
            <person name="Andrews J."/>
            <person name="Crease T.J."/>
            <person name="Tang H."/>
            <person name="Lucas S.M."/>
            <person name="Robertson H.M."/>
            <person name="Bork P."/>
            <person name="Koonin E.V."/>
            <person name="Zdobnov E.M."/>
            <person name="Grigoriev I.V."/>
            <person name="Lynch M."/>
            <person name="Boore J.L."/>
        </authorList>
    </citation>
    <scope>NUCLEOTIDE SEQUENCE [LARGE SCALE GENOMIC DNA]</scope>
</reference>
<dbReference type="Pfam" id="PF00386">
    <property type="entry name" value="C1q"/>
    <property type="match status" value="1"/>
</dbReference>
<dbReference type="EMBL" id="GL732538">
    <property type="protein sequence ID" value="EFX83166.1"/>
    <property type="molecule type" value="Genomic_DNA"/>
</dbReference>
<evidence type="ECO:0000313" key="5">
    <source>
        <dbReference type="EMBL" id="EFX83166.1"/>
    </source>
</evidence>
<name>E9GBF2_DAPPU</name>
<keyword evidence="3" id="KW-0732">Signal</keyword>
<dbReference type="InParanoid" id="E9GBF2"/>
<sequence>MRFRIEMWNDKVQKQVVKYLSEIVGHEIKSNKVRVIPLEKFILKSSKRPTVDYSLPEWTKYEKSKTLRISLSCYDQKFCDEMASEMRSVPEHFDHFKLFYSLSSEESHIKQATINIDSVTSGQMVTRLLQKFGDQNEVFLSADDERKMLTEMASKIQMDTFDDSEVGSPDAEIIIYSFLKDLLVTSRTTIKEQSDEMWDSVFWNEDNYRPDRTTRILNEIVNKLGTETRKKLADMFQKVVKQTAKSTSSNKGVEKSESLIISREMANDSDSSGRVEISKEDVKKLLQESKNHVQWDGEIFVPKPMQLSQINLGKFGDSQSFQDRNVRVRYTNAELSASIKFVEHAELTLTDEWNNLKEELKDTVMTLAVRIFFRKRIEEKDGNDKQKTIGYADIKSAPVYFHVQRNTTYSIAGNPIPFQFARVNEGNAMHLTSGKFTAPRTGIYFFSFMGIWYTTGLRFYLNGSPIGRGHGINSHAAVSLTFQFILNLKKDDQIWVQIEGSTLYDDGNHYTHFTGLMLEEEIANFAIL</sequence>
<accession>E9GBF2</accession>
<feature type="domain" description="C1q" evidence="4">
    <location>
        <begin position="394"/>
        <end position="524"/>
    </location>
</feature>
<keyword evidence="2" id="KW-0964">Secreted</keyword>
<dbReference type="InterPro" id="IPR001073">
    <property type="entry name" value="C1q_dom"/>
</dbReference>
<protein>
    <submittedName>
        <fullName evidence="5">C1q and tumor necrosis factor-related protein-like protein 3 isoform b</fullName>
    </submittedName>
</protein>
<dbReference type="SUPFAM" id="SSF49842">
    <property type="entry name" value="TNF-like"/>
    <property type="match status" value="1"/>
</dbReference>
<keyword evidence="6" id="KW-1185">Reference proteome</keyword>
<dbReference type="eggNOG" id="ENOG502SBZT">
    <property type="taxonomic scope" value="Eukaryota"/>
</dbReference>